<dbReference type="Gene3D" id="2.60.40.10">
    <property type="entry name" value="Immunoglobulins"/>
    <property type="match status" value="1"/>
</dbReference>
<dbReference type="Proteomes" id="UP000653454">
    <property type="component" value="Unassembled WGS sequence"/>
</dbReference>
<dbReference type="EMBL" id="CAJHNJ030000034">
    <property type="protein sequence ID" value="CAG9127448.1"/>
    <property type="molecule type" value="Genomic_DNA"/>
</dbReference>
<proteinExistence type="inferred from homology"/>
<gene>
    <name evidence="3" type="ORF">PLXY2_LOCUS8905</name>
</gene>
<reference evidence="3" key="1">
    <citation type="submission" date="2020-11" db="EMBL/GenBank/DDBJ databases">
        <authorList>
            <person name="Whiteford S."/>
        </authorList>
    </citation>
    <scope>NUCLEOTIDE SEQUENCE</scope>
</reference>
<dbReference type="InterPro" id="IPR013783">
    <property type="entry name" value="Ig-like_fold"/>
</dbReference>
<dbReference type="InterPro" id="IPR001102">
    <property type="entry name" value="Transglutaminase_N"/>
</dbReference>
<evidence type="ECO:0000256" key="1">
    <source>
        <dbReference type="ARBA" id="ARBA00005968"/>
    </source>
</evidence>
<protein>
    <submittedName>
        <fullName evidence="3">(diamondback moth) hypothetical protein</fullName>
    </submittedName>
</protein>
<evidence type="ECO:0000313" key="4">
    <source>
        <dbReference type="Proteomes" id="UP000653454"/>
    </source>
</evidence>
<keyword evidence="4" id="KW-1185">Reference proteome</keyword>
<feature type="domain" description="Transglutaminase N-terminal" evidence="2">
    <location>
        <begin position="9"/>
        <end position="71"/>
    </location>
</feature>
<name>A0A8S4FGV2_PLUXY</name>
<sequence>MEPLQVDIVHFYPADNAQPHNTRKYEVVNELNPTTAVVRRGQPFSGVVRFKRPIDEENDVVQLVFVLDELYSNCGPRAACGPPGLYQWPACHERS</sequence>
<dbReference type="SUPFAM" id="SSF81296">
    <property type="entry name" value="E set domains"/>
    <property type="match status" value="1"/>
</dbReference>
<comment type="caution">
    <text evidence="3">The sequence shown here is derived from an EMBL/GenBank/DDBJ whole genome shotgun (WGS) entry which is preliminary data.</text>
</comment>
<accession>A0A8S4FGV2</accession>
<dbReference type="InterPro" id="IPR014756">
    <property type="entry name" value="Ig_E-set"/>
</dbReference>
<comment type="similarity">
    <text evidence="1">Belongs to the transglutaminase superfamily. Transglutaminase family.</text>
</comment>
<evidence type="ECO:0000259" key="2">
    <source>
        <dbReference type="Pfam" id="PF00868"/>
    </source>
</evidence>
<organism evidence="3 4">
    <name type="scientific">Plutella xylostella</name>
    <name type="common">Diamondback moth</name>
    <name type="synonym">Plutella maculipennis</name>
    <dbReference type="NCBI Taxonomy" id="51655"/>
    <lineage>
        <taxon>Eukaryota</taxon>
        <taxon>Metazoa</taxon>
        <taxon>Ecdysozoa</taxon>
        <taxon>Arthropoda</taxon>
        <taxon>Hexapoda</taxon>
        <taxon>Insecta</taxon>
        <taxon>Pterygota</taxon>
        <taxon>Neoptera</taxon>
        <taxon>Endopterygota</taxon>
        <taxon>Lepidoptera</taxon>
        <taxon>Glossata</taxon>
        <taxon>Ditrysia</taxon>
        <taxon>Yponomeutoidea</taxon>
        <taxon>Plutellidae</taxon>
        <taxon>Plutella</taxon>
    </lineage>
</organism>
<evidence type="ECO:0000313" key="3">
    <source>
        <dbReference type="EMBL" id="CAG9127448.1"/>
    </source>
</evidence>
<dbReference type="AlphaFoldDB" id="A0A8S4FGV2"/>
<dbReference type="Pfam" id="PF00868">
    <property type="entry name" value="Transglut_N"/>
    <property type="match status" value="1"/>
</dbReference>